<dbReference type="InterPro" id="IPR005232">
    <property type="entry name" value="LarE"/>
</dbReference>
<dbReference type="NCBIfam" id="TIGR00268">
    <property type="entry name" value="ATP-dependent sacrificial sulfur transferase LarE"/>
    <property type="match status" value="1"/>
</dbReference>
<dbReference type="SUPFAM" id="SSF52402">
    <property type="entry name" value="Adenine nucleotide alpha hydrolases-like"/>
    <property type="match status" value="1"/>
</dbReference>
<dbReference type="PANTHER" id="PTHR43169">
    <property type="entry name" value="EXSB FAMILY PROTEIN"/>
    <property type="match status" value="1"/>
</dbReference>
<keyword evidence="1" id="KW-0456">Lyase</keyword>
<dbReference type="GO" id="GO:0016829">
    <property type="term" value="F:lyase activity"/>
    <property type="evidence" value="ECO:0007669"/>
    <property type="project" value="UniProtKB-KW"/>
</dbReference>
<dbReference type="InterPro" id="IPR014729">
    <property type="entry name" value="Rossmann-like_a/b/a_fold"/>
</dbReference>
<dbReference type="Proteomes" id="UP001283212">
    <property type="component" value="Unassembled WGS sequence"/>
</dbReference>
<dbReference type="EMBL" id="JAWDKB010000001">
    <property type="protein sequence ID" value="MDV0442800.1"/>
    <property type="molecule type" value="Genomic_DNA"/>
</dbReference>
<evidence type="ECO:0000313" key="2">
    <source>
        <dbReference type="Proteomes" id="UP001283212"/>
    </source>
</evidence>
<reference evidence="1 2" key="1">
    <citation type="submission" date="2023-06" db="EMBL/GenBank/DDBJ databases">
        <title>Genome sequence of Methancorpusculaceae sp. Cs1.</title>
        <authorList>
            <person name="Protasov E."/>
            <person name="Platt K."/>
            <person name="Poehlein A."/>
            <person name="Daniel R."/>
            <person name="Brune A."/>
        </authorList>
    </citation>
    <scope>NUCLEOTIDE SEQUENCE [LARGE SCALE GENOMIC DNA]</scope>
    <source>
        <strain evidence="1 2">Cs1</strain>
    </source>
</reference>
<protein>
    <submittedName>
        <fullName evidence="1">Pyridinium-3,5-bisthiocarboxylic acid mononucleotide synthase</fullName>
        <ecNumber evidence="1">4.4.1.37</ecNumber>
    </submittedName>
</protein>
<dbReference type="PANTHER" id="PTHR43169:SF2">
    <property type="entry name" value="NAD_GMP SYNTHASE DOMAIN-CONTAINING PROTEIN"/>
    <property type="match status" value="1"/>
</dbReference>
<comment type="caution">
    <text evidence="1">The sequence shown here is derived from an EMBL/GenBank/DDBJ whole genome shotgun (WGS) entry which is preliminary data.</text>
</comment>
<dbReference type="RefSeq" id="WP_338095343.1">
    <property type="nucleotide sequence ID" value="NZ_JAWDKB010000001.1"/>
</dbReference>
<keyword evidence="2" id="KW-1185">Reference proteome</keyword>
<dbReference type="Gene3D" id="3.40.50.620">
    <property type="entry name" value="HUPs"/>
    <property type="match status" value="1"/>
</dbReference>
<accession>A0AAE4MEZ7</accession>
<organism evidence="1 2">
    <name type="scientific">Methanorbis rubei</name>
    <dbReference type="NCBI Taxonomy" id="3028300"/>
    <lineage>
        <taxon>Archaea</taxon>
        <taxon>Methanobacteriati</taxon>
        <taxon>Methanobacteriota</taxon>
        <taxon>Stenosarchaea group</taxon>
        <taxon>Methanomicrobia</taxon>
        <taxon>Methanomicrobiales</taxon>
        <taxon>Methanocorpusculaceae</taxon>
        <taxon>Methanorbis</taxon>
    </lineage>
</organism>
<dbReference type="PIRSF" id="PIRSF006661">
    <property type="entry name" value="PP-lp_UCP006661"/>
    <property type="match status" value="1"/>
</dbReference>
<dbReference type="InterPro" id="IPR052188">
    <property type="entry name" value="Ni-pincer_cofactor_biosynth"/>
</dbReference>
<dbReference type="GO" id="GO:0016783">
    <property type="term" value="F:sulfurtransferase activity"/>
    <property type="evidence" value="ECO:0007669"/>
    <property type="project" value="InterPro"/>
</dbReference>
<name>A0AAE4MEZ7_9EURY</name>
<evidence type="ECO:0000313" key="1">
    <source>
        <dbReference type="EMBL" id="MDV0442800.1"/>
    </source>
</evidence>
<gene>
    <name evidence="1" type="primary">larE</name>
    <name evidence="1" type="ORF">McpCs1_01450</name>
</gene>
<dbReference type="AlphaFoldDB" id="A0AAE4MEZ7"/>
<sequence>MKTVLSKLSVILKKHSPMMIALSGGQDSLTLLAAAKAAGIPVVVATVISEFEVPGEAERAKEFCRILQVQWYPVHVRILEDAAIAANPIDRCYLCKKKIMGPLVEVAKVHGYNVCDGTHADDVPEERPGSAALQELEIRSPFVEAGIGKEQIMSLAKELSVPVIPPSSCLATRIPFGTVITEENLRRVAAAETFLHEQGVTGILRVRMIGDEAVVEVEAGEMQLASKHAVNLEQFGFSRVRVAGYISGGVTRWKQTQQ</sequence>
<dbReference type="EC" id="4.4.1.37" evidence="1"/>
<proteinExistence type="predicted"/>